<name>A0A4Y8SM24_9SPHI</name>
<organism evidence="2 3">
    <name type="scientific">Mucilaginibacter psychrotolerans</name>
    <dbReference type="NCBI Taxonomy" id="1524096"/>
    <lineage>
        <taxon>Bacteria</taxon>
        <taxon>Pseudomonadati</taxon>
        <taxon>Bacteroidota</taxon>
        <taxon>Sphingobacteriia</taxon>
        <taxon>Sphingobacteriales</taxon>
        <taxon>Sphingobacteriaceae</taxon>
        <taxon>Mucilaginibacter</taxon>
    </lineage>
</organism>
<dbReference type="OrthoDB" id="1075024at2"/>
<feature type="signal peptide" evidence="1">
    <location>
        <begin position="1"/>
        <end position="20"/>
    </location>
</feature>
<comment type="caution">
    <text evidence="2">The sequence shown here is derived from an EMBL/GenBank/DDBJ whole genome shotgun (WGS) entry which is preliminary data.</text>
</comment>
<protein>
    <submittedName>
        <fullName evidence="2">Uncharacterized protein</fullName>
    </submittedName>
</protein>
<keyword evidence="1" id="KW-0732">Signal</keyword>
<sequence>MLKTILTSIMLFICFAIAFAQDKEPDRAEVDRLTDSVIAEGKALFRSEWASWHGTDIFFERFKERENQIGGYVSYETADNLINVFYTKGDKPQTMGIITFGKDFNIQNYQLDTVARPLNAIEMDLYTLRAAAFKALHTDTTFKMYLNTDFNVIPFINKGVKRVYILTSPKALRVVALGNDYQLTVDNNNQITSVKRIHNTLISTDTKGQKGMTLMHTHLIGKDEIMSATDICTLMLYEKENDLKQAYVMSKKYVSIWDCEKDTLIVLTKQAWDRINADQKTRHPKQ</sequence>
<dbReference type="Proteomes" id="UP000297540">
    <property type="component" value="Unassembled WGS sequence"/>
</dbReference>
<dbReference type="EMBL" id="SOZE01000002">
    <property type="protein sequence ID" value="TFF40109.1"/>
    <property type="molecule type" value="Genomic_DNA"/>
</dbReference>
<feature type="chain" id="PRO_5021494229" evidence="1">
    <location>
        <begin position="21"/>
        <end position="286"/>
    </location>
</feature>
<keyword evidence="3" id="KW-1185">Reference proteome</keyword>
<evidence type="ECO:0000256" key="1">
    <source>
        <dbReference type="SAM" id="SignalP"/>
    </source>
</evidence>
<evidence type="ECO:0000313" key="3">
    <source>
        <dbReference type="Proteomes" id="UP000297540"/>
    </source>
</evidence>
<evidence type="ECO:0000313" key="2">
    <source>
        <dbReference type="EMBL" id="TFF40109.1"/>
    </source>
</evidence>
<proteinExistence type="predicted"/>
<dbReference type="RefSeq" id="WP_133226751.1">
    <property type="nucleotide sequence ID" value="NZ_SOZE01000002.1"/>
</dbReference>
<accession>A0A4Y8SM24</accession>
<gene>
    <name evidence="2" type="ORF">E2R66_02325</name>
</gene>
<reference evidence="2 3" key="1">
    <citation type="journal article" date="2017" name="Int. J. Syst. Evol. Microbiol.">
        <title>Mucilaginibacterpsychrotolerans sp. nov., isolated from peatlands.</title>
        <authorList>
            <person name="Deng Y."/>
            <person name="Shen L."/>
            <person name="Xu B."/>
            <person name="Liu Y."/>
            <person name="Gu Z."/>
            <person name="Liu H."/>
            <person name="Zhou Y."/>
        </authorList>
    </citation>
    <scope>NUCLEOTIDE SEQUENCE [LARGE SCALE GENOMIC DNA]</scope>
    <source>
        <strain evidence="2 3">NH7-4</strain>
    </source>
</reference>
<dbReference type="AlphaFoldDB" id="A0A4Y8SM24"/>